<dbReference type="AlphaFoldDB" id="A0A9P6MLF9"/>
<evidence type="ECO:0000313" key="3">
    <source>
        <dbReference type="Proteomes" id="UP000749646"/>
    </source>
</evidence>
<protein>
    <submittedName>
        <fullName evidence="2">Uncharacterized protein</fullName>
    </submittedName>
</protein>
<dbReference type="EMBL" id="JAAAHW010000021">
    <property type="protein sequence ID" value="KAG0007036.1"/>
    <property type="molecule type" value="Genomic_DNA"/>
</dbReference>
<name>A0A9P6MLF9_9FUNG</name>
<proteinExistence type="predicted"/>
<keyword evidence="3" id="KW-1185">Reference proteome</keyword>
<evidence type="ECO:0000256" key="1">
    <source>
        <dbReference type="SAM" id="Coils"/>
    </source>
</evidence>
<gene>
    <name evidence="2" type="ORF">BGZ65_011770</name>
</gene>
<dbReference type="OrthoDB" id="2415518at2759"/>
<feature type="coiled-coil region" evidence="1">
    <location>
        <begin position="6"/>
        <end position="33"/>
    </location>
</feature>
<sequence length="181" mass="20538">MGHQTQQQIEDILQQNKQQMQRLQELVDQDLINRQTPIHFRVQVLLNAQSRNLKTPRLFIVLPHGTGPVDGNGSPPSLQFRLYFLCECDSHTTQQDMVTTHVVHMSKDEGYDLERPTEFFDKYGSYVLAMMHMVKYGTMAAGLVVPSLAQSKLVATLNVESGHLGFVKNNISRLVDDTTQI</sequence>
<comment type="caution">
    <text evidence="2">The sequence shown here is derived from an EMBL/GenBank/DDBJ whole genome shotgun (WGS) entry which is preliminary data.</text>
</comment>
<reference evidence="2" key="1">
    <citation type="journal article" date="2020" name="Fungal Divers.">
        <title>Resolving the Mortierellaceae phylogeny through synthesis of multi-gene phylogenetics and phylogenomics.</title>
        <authorList>
            <person name="Vandepol N."/>
            <person name="Liber J."/>
            <person name="Desiro A."/>
            <person name="Na H."/>
            <person name="Kennedy M."/>
            <person name="Barry K."/>
            <person name="Grigoriev I.V."/>
            <person name="Miller A.N."/>
            <person name="O'Donnell K."/>
            <person name="Stajich J.E."/>
            <person name="Bonito G."/>
        </authorList>
    </citation>
    <scope>NUCLEOTIDE SEQUENCE</scope>
    <source>
        <strain evidence="2">MES-2147</strain>
    </source>
</reference>
<organism evidence="2 3">
    <name type="scientific">Modicella reniformis</name>
    <dbReference type="NCBI Taxonomy" id="1440133"/>
    <lineage>
        <taxon>Eukaryota</taxon>
        <taxon>Fungi</taxon>
        <taxon>Fungi incertae sedis</taxon>
        <taxon>Mucoromycota</taxon>
        <taxon>Mortierellomycotina</taxon>
        <taxon>Mortierellomycetes</taxon>
        <taxon>Mortierellales</taxon>
        <taxon>Mortierellaceae</taxon>
        <taxon>Modicella</taxon>
    </lineage>
</organism>
<dbReference type="Proteomes" id="UP000749646">
    <property type="component" value="Unassembled WGS sequence"/>
</dbReference>
<accession>A0A9P6MLF9</accession>
<evidence type="ECO:0000313" key="2">
    <source>
        <dbReference type="EMBL" id="KAG0007036.1"/>
    </source>
</evidence>
<keyword evidence="1" id="KW-0175">Coiled coil</keyword>